<dbReference type="InterPro" id="IPR050587">
    <property type="entry name" value="GNT1/Glycosyltrans_8"/>
</dbReference>
<dbReference type="SUPFAM" id="SSF53448">
    <property type="entry name" value="Nucleotide-diphospho-sugar transferases"/>
    <property type="match status" value="1"/>
</dbReference>
<sequence>MPWTLDDESAEPLRQPGQGRGRAPFQQLQRRLQNLPKRVHILAGVALTVFLLFVSVVFLTPESSPVPWTKPAQVSNYTPAEPLWWRPSWTTESRVPRFAYVQYATSIEYLCNAVINFGRLQRFGVREEFVLIHPTQWSTEDSTEGKALARIKEMRPEIIMRGFDVISTNKGDKTWQDSLTKFHAFALTDWTRVLAFDSDSLVLNNMDHYFLSPTAPVAVPRAYWLNEKNTDIAKQVLGSHVMLIEPNEARYHKIVNEARKTGDFDMEVINHMFKDSAMILPHRRLALLTGEFRTKDHSKYLAPDEDMEWNAMAEVSRAYLVHFSDWPLPKPWISRSKQQWEAALPECPDSDVEKPDRPRCADRVMWTGIYEDYDREKTDQCRILSP</sequence>
<dbReference type="InterPro" id="IPR029044">
    <property type="entry name" value="Nucleotide-diphossugar_trans"/>
</dbReference>
<dbReference type="AlphaFoldDB" id="A0A8H6N8V7"/>
<dbReference type="EMBL" id="WIGO01000202">
    <property type="protein sequence ID" value="KAF6823983.1"/>
    <property type="molecule type" value="Genomic_DNA"/>
</dbReference>
<keyword evidence="2" id="KW-1133">Transmembrane helix</keyword>
<feature type="transmembrane region" description="Helical" evidence="2">
    <location>
        <begin position="39"/>
        <end position="59"/>
    </location>
</feature>
<keyword evidence="2" id="KW-0812">Transmembrane</keyword>
<feature type="region of interest" description="Disordered" evidence="1">
    <location>
        <begin position="1"/>
        <end position="22"/>
    </location>
</feature>
<proteinExistence type="predicted"/>
<dbReference type="PANTHER" id="PTHR11183">
    <property type="entry name" value="GLYCOGENIN SUBFAMILY MEMBER"/>
    <property type="match status" value="1"/>
</dbReference>
<name>A0A8H6N8V7_9PEZI</name>
<dbReference type="GO" id="GO:0016740">
    <property type="term" value="F:transferase activity"/>
    <property type="evidence" value="ECO:0007669"/>
    <property type="project" value="UniProtKB-KW"/>
</dbReference>
<feature type="compositionally biased region" description="Acidic residues" evidence="1">
    <location>
        <begin position="1"/>
        <end position="10"/>
    </location>
</feature>
<accession>A0A8H6N8V7</accession>
<protein>
    <submittedName>
        <fullName evidence="3">Glucose n-acetyltransferase</fullName>
    </submittedName>
</protein>
<keyword evidence="3" id="KW-0808">Transferase</keyword>
<evidence type="ECO:0000256" key="2">
    <source>
        <dbReference type="SAM" id="Phobius"/>
    </source>
</evidence>
<evidence type="ECO:0000256" key="1">
    <source>
        <dbReference type="SAM" id="MobiDB-lite"/>
    </source>
</evidence>
<evidence type="ECO:0000313" key="3">
    <source>
        <dbReference type="EMBL" id="KAF6823983.1"/>
    </source>
</evidence>
<keyword evidence="4" id="KW-1185">Reference proteome</keyword>
<dbReference type="Gene3D" id="3.90.550.10">
    <property type="entry name" value="Spore Coat Polysaccharide Biosynthesis Protein SpsA, Chain A"/>
    <property type="match status" value="1"/>
</dbReference>
<evidence type="ECO:0000313" key="4">
    <source>
        <dbReference type="Proteomes" id="UP000654918"/>
    </source>
</evidence>
<reference evidence="3" key="1">
    <citation type="journal article" date="2020" name="Phytopathology">
        <title>Genome Sequence Resources of Colletotrichum truncatum, C. plurivorum, C. musicola, and C. sojae: Four Species Pathogenic to Soybean (Glycine max).</title>
        <authorList>
            <person name="Rogerio F."/>
            <person name="Boufleur T.R."/>
            <person name="Ciampi-Guillardi M."/>
            <person name="Sukno S.A."/>
            <person name="Thon M.R."/>
            <person name="Massola Junior N.S."/>
            <person name="Baroncelli R."/>
        </authorList>
    </citation>
    <scope>NUCLEOTIDE SEQUENCE</scope>
    <source>
        <strain evidence="3">LFN00145</strain>
    </source>
</reference>
<keyword evidence="2" id="KW-0472">Membrane</keyword>
<dbReference type="Proteomes" id="UP000654918">
    <property type="component" value="Unassembled WGS sequence"/>
</dbReference>
<organism evidence="3 4">
    <name type="scientific">Colletotrichum plurivorum</name>
    <dbReference type="NCBI Taxonomy" id="2175906"/>
    <lineage>
        <taxon>Eukaryota</taxon>
        <taxon>Fungi</taxon>
        <taxon>Dikarya</taxon>
        <taxon>Ascomycota</taxon>
        <taxon>Pezizomycotina</taxon>
        <taxon>Sordariomycetes</taxon>
        <taxon>Hypocreomycetidae</taxon>
        <taxon>Glomerellales</taxon>
        <taxon>Glomerellaceae</taxon>
        <taxon>Colletotrichum</taxon>
        <taxon>Colletotrichum orchidearum species complex</taxon>
    </lineage>
</organism>
<comment type="caution">
    <text evidence="3">The sequence shown here is derived from an EMBL/GenBank/DDBJ whole genome shotgun (WGS) entry which is preliminary data.</text>
</comment>
<gene>
    <name evidence="3" type="ORF">CPLU01_11120</name>
</gene>